<dbReference type="InterPro" id="IPR036291">
    <property type="entry name" value="NAD(P)-bd_dom_sf"/>
</dbReference>
<sequence>MQDVASVMRSYVFDGRTEGEKVVRALVAGAAGFLGSHLCDRLRRDGIEVIGLDNFCTGRRENIAQLDGDPSFGFVKHDVTRPVDAVVPGPLDVIFNLACPASPRAYQRDPLFTLETNYVGTRNLLELARERGATFLQASTSEVYGDPTIHPQAESYWGNANCFGVRACYEEGKRVAETLTLEYARRYRVPIKVVRIFNTYGPRMDPEDGRIISSFIVQALRGEPITVFGDGSQTRSFCYVDDLVDGLVNMAASDASFTGPVNLGSPAERSVLETVSIIKEMTGSPSPTVFEPLPPDDPKQRKPDIALAESSLGWVPRISFEDGVERTIDYFRRIVGADSGGGIQR</sequence>
<dbReference type="RefSeq" id="WP_250160685.1">
    <property type="nucleotide sequence ID" value="NZ_AP024828.1"/>
</dbReference>
<reference evidence="7 8" key="1">
    <citation type="submission" date="2021-07" db="EMBL/GenBank/DDBJ databases">
        <title>Complete genome sequence of nontuberculous Mycobacterium sp. TY59.</title>
        <authorList>
            <person name="Fukushima K."/>
        </authorList>
    </citation>
    <scope>NUCLEOTIDE SEQUENCE [LARGE SCALE GENOMIC DNA]</scope>
    <source>
        <strain evidence="7 8">TY59</strain>
    </source>
</reference>
<dbReference type="CDD" id="cd05230">
    <property type="entry name" value="UGD_SDR_e"/>
    <property type="match status" value="1"/>
</dbReference>
<keyword evidence="3" id="KW-0520">NAD</keyword>
<protein>
    <submittedName>
        <fullName evidence="7">NAD-dependent dehydratase</fullName>
    </submittedName>
</protein>
<keyword evidence="8" id="KW-1185">Reference proteome</keyword>
<dbReference type="EMBL" id="AP024828">
    <property type="protein sequence ID" value="BCZ20328.1"/>
    <property type="molecule type" value="Genomic_DNA"/>
</dbReference>
<dbReference type="PANTHER" id="PTHR43078">
    <property type="entry name" value="UDP-GLUCURONIC ACID DECARBOXYLASE-RELATED"/>
    <property type="match status" value="1"/>
</dbReference>
<dbReference type="SUPFAM" id="SSF51735">
    <property type="entry name" value="NAD(P)-binding Rossmann-fold domains"/>
    <property type="match status" value="1"/>
</dbReference>
<comment type="cofactor">
    <cofactor evidence="1">
        <name>NAD(+)</name>
        <dbReference type="ChEBI" id="CHEBI:57540"/>
    </cofactor>
</comment>
<dbReference type="InterPro" id="IPR044516">
    <property type="entry name" value="UXS-like"/>
</dbReference>
<evidence type="ECO:0000256" key="1">
    <source>
        <dbReference type="ARBA" id="ARBA00001911"/>
    </source>
</evidence>
<evidence type="ECO:0000256" key="2">
    <source>
        <dbReference type="ARBA" id="ARBA00022793"/>
    </source>
</evidence>
<keyword evidence="2" id="KW-0210">Decarboxylase</keyword>
<feature type="domain" description="NAD-dependent epimerase/dehydratase" evidence="6">
    <location>
        <begin position="25"/>
        <end position="255"/>
    </location>
</feature>
<feature type="region of interest" description="Disordered" evidence="5">
    <location>
        <begin position="282"/>
        <end position="303"/>
    </location>
</feature>
<dbReference type="Pfam" id="PF01370">
    <property type="entry name" value="Epimerase"/>
    <property type="match status" value="1"/>
</dbReference>
<gene>
    <name evidence="7" type="ORF">MTY59_01830</name>
</gene>
<evidence type="ECO:0000259" key="6">
    <source>
        <dbReference type="Pfam" id="PF01370"/>
    </source>
</evidence>
<dbReference type="Proteomes" id="UP000826012">
    <property type="component" value="Chromosome"/>
</dbReference>
<proteinExistence type="predicted"/>
<dbReference type="Gene3D" id="3.40.50.720">
    <property type="entry name" value="NAD(P)-binding Rossmann-like Domain"/>
    <property type="match status" value="1"/>
</dbReference>
<name>A0ABN6IBU5_9MYCO</name>
<accession>A0ABN6IBU5</accession>
<evidence type="ECO:0000313" key="7">
    <source>
        <dbReference type="EMBL" id="BCZ20328.1"/>
    </source>
</evidence>
<evidence type="ECO:0000313" key="8">
    <source>
        <dbReference type="Proteomes" id="UP000826012"/>
    </source>
</evidence>
<dbReference type="InterPro" id="IPR001509">
    <property type="entry name" value="Epimerase_deHydtase"/>
</dbReference>
<evidence type="ECO:0000256" key="3">
    <source>
        <dbReference type="ARBA" id="ARBA00023027"/>
    </source>
</evidence>
<organism evidence="7 8">
    <name type="scientific">Mycobacterium senriense</name>
    <dbReference type="NCBI Taxonomy" id="2775496"/>
    <lineage>
        <taxon>Bacteria</taxon>
        <taxon>Bacillati</taxon>
        <taxon>Actinomycetota</taxon>
        <taxon>Actinomycetes</taxon>
        <taxon>Mycobacteriales</taxon>
        <taxon>Mycobacteriaceae</taxon>
        <taxon>Mycobacterium</taxon>
        <taxon>Mycobacterium avium complex (MAC)</taxon>
    </lineage>
</organism>
<evidence type="ECO:0000256" key="4">
    <source>
        <dbReference type="ARBA" id="ARBA00023239"/>
    </source>
</evidence>
<keyword evidence="4" id="KW-0456">Lyase</keyword>
<evidence type="ECO:0000256" key="5">
    <source>
        <dbReference type="SAM" id="MobiDB-lite"/>
    </source>
</evidence>
<dbReference type="PANTHER" id="PTHR43078:SF6">
    <property type="entry name" value="UDP-GLUCURONIC ACID DECARBOXYLASE 1"/>
    <property type="match status" value="1"/>
</dbReference>